<comment type="cofactor">
    <cofactor evidence="5">
        <name>Zn(2+)</name>
        <dbReference type="ChEBI" id="CHEBI:29105"/>
    </cofactor>
</comment>
<keyword evidence="6" id="KW-0175">Coiled coil</keyword>
<dbReference type="Pfam" id="PF02574">
    <property type="entry name" value="S-methyl_trans"/>
    <property type="match status" value="1"/>
</dbReference>
<evidence type="ECO:0000256" key="4">
    <source>
        <dbReference type="ARBA" id="ARBA00022833"/>
    </source>
</evidence>
<dbReference type="GO" id="GO:0008898">
    <property type="term" value="F:S-adenosylmethionine-homocysteine S-methyltransferase activity"/>
    <property type="evidence" value="ECO:0007669"/>
    <property type="project" value="TreeGrafter"/>
</dbReference>
<gene>
    <name evidence="9" type="primary">mmuM</name>
    <name evidence="9" type="ORF">CspeluHIS016_0407650</name>
</gene>
<evidence type="ECO:0000256" key="3">
    <source>
        <dbReference type="ARBA" id="ARBA00022723"/>
    </source>
</evidence>
<dbReference type="Gene3D" id="3.20.20.330">
    <property type="entry name" value="Homocysteine-binding-like domain"/>
    <property type="match status" value="1"/>
</dbReference>
<dbReference type="GO" id="GO:0046872">
    <property type="term" value="F:metal ion binding"/>
    <property type="evidence" value="ECO:0007669"/>
    <property type="project" value="UniProtKB-KW"/>
</dbReference>
<comment type="caution">
    <text evidence="9">The sequence shown here is derived from an EMBL/GenBank/DDBJ whole genome shotgun (WGS) entry which is preliminary data.</text>
</comment>
<dbReference type="InterPro" id="IPR036589">
    <property type="entry name" value="HCY_dom_sf"/>
</dbReference>
<feature type="binding site" evidence="5">
    <location>
        <position position="426"/>
    </location>
    <ligand>
        <name>Zn(2+)</name>
        <dbReference type="ChEBI" id="CHEBI:29105"/>
    </ligand>
</feature>
<organism evidence="9 10">
    <name type="scientific">Cutaneotrichosporon spelunceum</name>
    <dbReference type="NCBI Taxonomy" id="1672016"/>
    <lineage>
        <taxon>Eukaryota</taxon>
        <taxon>Fungi</taxon>
        <taxon>Dikarya</taxon>
        <taxon>Basidiomycota</taxon>
        <taxon>Agaricomycotina</taxon>
        <taxon>Tremellomycetes</taxon>
        <taxon>Trichosporonales</taxon>
        <taxon>Trichosporonaceae</taxon>
        <taxon>Cutaneotrichosporon</taxon>
    </lineage>
</organism>
<evidence type="ECO:0000313" key="10">
    <source>
        <dbReference type="Proteomes" id="UP001222932"/>
    </source>
</evidence>
<evidence type="ECO:0000256" key="2">
    <source>
        <dbReference type="ARBA" id="ARBA00022679"/>
    </source>
</evidence>
<keyword evidence="4 5" id="KW-0862">Zinc</keyword>
<name>A0AAD3TWL4_9TREE</name>
<proteinExistence type="predicted"/>
<sequence length="464" mass="50020">MPVLLLDGGMGTTLEALGHDVSGTMWGSELVARDPDVIASVHARFAAAGADIIETATYQMTLPALVEQGYSEEDARTLMRRAVALADVQVPAEGWTPASSVSSISSLSSFSDVSSLTSCCSWKTFTDAIVIGPAPAIESKPLRRPLQSTEPNRSTPPTPPTPSTPTPVPKPKVALSLGPFGATLSPGQEYAGLYPPPYGPAGSASVNASNYAPPKDECAYEAALTTFHLDRLRIYASDEATWSRITCLAFETIPVLREIRAIRRAVAALNCEMEASQEKENKFERKPFWIASAYPDGHMGQRGPTGKPVEMSEIAAALLGELAPLAALPIDTRCRSARPDGIGVNCTHPILLPAIIGALSGAVTHYVQHDPPWLVVYPDGGARYDVIEREWTDREMAPGLWADRLIEVVHEAEGMGMWRGVIVGGCCKSSFEEVRALRRLVDRPSEKLWERSVGGVREVYSTQI</sequence>
<evidence type="ECO:0000256" key="7">
    <source>
        <dbReference type="SAM" id="MobiDB-lite"/>
    </source>
</evidence>
<dbReference type="SUPFAM" id="SSF82282">
    <property type="entry name" value="Homocysteine S-methyltransferase"/>
    <property type="match status" value="1"/>
</dbReference>
<dbReference type="GO" id="GO:0032259">
    <property type="term" value="P:methylation"/>
    <property type="evidence" value="ECO:0007669"/>
    <property type="project" value="UniProtKB-KW"/>
</dbReference>
<keyword evidence="2 5" id="KW-0808">Transferase</keyword>
<dbReference type="InterPro" id="IPR051486">
    <property type="entry name" value="Hcy_S-methyltransferase"/>
</dbReference>
<feature type="compositionally biased region" description="Pro residues" evidence="7">
    <location>
        <begin position="154"/>
        <end position="170"/>
    </location>
</feature>
<feature type="region of interest" description="Disordered" evidence="7">
    <location>
        <begin position="140"/>
        <end position="172"/>
    </location>
</feature>
<dbReference type="GO" id="GO:0009086">
    <property type="term" value="P:methionine biosynthetic process"/>
    <property type="evidence" value="ECO:0007669"/>
    <property type="project" value="TreeGrafter"/>
</dbReference>
<dbReference type="PANTHER" id="PTHR46015">
    <property type="entry name" value="ZGC:172121"/>
    <property type="match status" value="1"/>
</dbReference>
<feature type="binding site" evidence="5">
    <location>
        <position position="346"/>
    </location>
    <ligand>
        <name>Zn(2+)</name>
        <dbReference type="ChEBI" id="CHEBI:29105"/>
    </ligand>
</feature>
<dbReference type="InterPro" id="IPR003726">
    <property type="entry name" value="HCY_dom"/>
</dbReference>
<keyword evidence="3 5" id="KW-0479">Metal-binding</keyword>
<protein>
    <recommendedName>
        <fullName evidence="8">Hcy-binding domain-containing protein</fullName>
    </recommendedName>
</protein>
<evidence type="ECO:0000256" key="5">
    <source>
        <dbReference type="PROSITE-ProRule" id="PRU00333"/>
    </source>
</evidence>
<keyword evidence="1 5" id="KW-0489">Methyltransferase</keyword>
<dbReference type="GO" id="GO:0033528">
    <property type="term" value="P:S-methylmethionine cycle"/>
    <property type="evidence" value="ECO:0007669"/>
    <property type="project" value="TreeGrafter"/>
</dbReference>
<evidence type="ECO:0000256" key="1">
    <source>
        <dbReference type="ARBA" id="ARBA00022603"/>
    </source>
</evidence>
<feature type="domain" description="Hcy-binding" evidence="8">
    <location>
        <begin position="1"/>
        <end position="441"/>
    </location>
</feature>
<evidence type="ECO:0000259" key="8">
    <source>
        <dbReference type="PROSITE" id="PS50970"/>
    </source>
</evidence>
<evidence type="ECO:0000256" key="6">
    <source>
        <dbReference type="SAM" id="Coils"/>
    </source>
</evidence>
<accession>A0AAD3TWL4</accession>
<keyword evidence="10" id="KW-1185">Reference proteome</keyword>
<dbReference type="Proteomes" id="UP001222932">
    <property type="component" value="Unassembled WGS sequence"/>
</dbReference>
<feature type="binding site" evidence="5">
    <location>
        <position position="427"/>
    </location>
    <ligand>
        <name>Zn(2+)</name>
        <dbReference type="ChEBI" id="CHEBI:29105"/>
    </ligand>
</feature>
<dbReference type="PROSITE" id="PS50970">
    <property type="entry name" value="HCY"/>
    <property type="match status" value="1"/>
</dbReference>
<evidence type="ECO:0000313" key="9">
    <source>
        <dbReference type="EMBL" id="GMK57931.1"/>
    </source>
</evidence>
<reference evidence="9" key="1">
    <citation type="journal article" date="2023" name="BMC Genomics">
        <title>Chromosome-level genome assemblies of Cutaneotrichosporon spp. (Trichosporonales, Basidiomycota) reveal imbalanced evolution between nucleotide sequences and chromosome synteny.</title>
        <authorList>
            <person name="Kobayashi Y."/>
            <person name="Kayamori A."/>
            <person name="Aoki K."/>
            <person name="Shiwa Y."/>
            <person name="Matsutani M."/>
            <person name="Fujita N."/>
            <person name="Sugita T."/>
            <person name="Iwasaki W."/>
            <person name="Tanaka N."/>
            <person name="Takashima M."/>
        </authorList>
    </citation>
    <scope>NUCLEOTIDE SEQUENCE</scope>
    <source>
        <strain evidence="9">HIS016</strain>
    </source>
</reference>
<dbReference type="EMBL" id="BTCM01000004">
    <property type="protein sequence ID" value="GMK57931.1"/>
    <property type="molecule type" value="Genomic_DNA"/>
</dbReference>
<dbReference type="PANTHER" id="PTHR46015:SF1">
    <property type="entry name" value="HOMOCYSTEINE S-METHYLTRANSFERASE-LIKE ISOFORM 1"/>
    <property type="match status" value="1"/>
</dbReference>
<feature type="coiled-coil region" evidence="6">
    <location>
        <begin position="259"/>
        <end position="286"/>
    </location>
</feature>
<dbReference type="AlphaFoldDB" id="A0AAD3TWL4"/>
<reference evidence="9" key="2">
    <citation type="submission" date="2023-06" db="EMBL/GenBank/DDBJ databases">
        <authorList>
            <person name="Kobayashi Y."/>
            <person name="Kayamori A."/>
            <person name="Aoki K."/>
            <person name="Shiwa Y."/>
            <person name="Fujita N."/>
            <person name="Sugita T."/>
            <person name="Iwasaki W."/>
            <person name="Tanaka N."/>
            <person name="Takashima M."/>
        </authorList>
    </citation>
    <scope>NUCLEOTIDE SEQUENCE</scope>
    <source>
        <strain evidence="9">HIS016</strain>
    </source>
</reference>